<evidence type="ECO:0000259" key="2">
    <source>
        <dbReference type="Pfam" id="PF01636"/>
    </source>
</evidence>
<feature type="chain" id="PRO_5003373911" description="Aminoglycoside phosphotransferase domain-containing protein" evidence="1">
    <location>
        <begin position="20"/>
        <end position="331"/>
    </location>
</feature>
<sequence length="331" mass="38075">MKVIRSVLLFLCLAANLCATTLENALQECFPKIEQSEITAKLLLGGFSTDEKYIVTLNNQKYVLRLYELTENSKIDSELYMLNLASQLGIGPTIFYVAKDKSFVLMEFFEGGTITFDQVRTREACVSIAKAIKILHSTPTQEWIHYDCLALYKDAYYFLVHKAGKKPEFDEAINMMSDAYVELNKLSIEKVNTHSDLNARNIFIINGQAKFIDWGDVNYHDPFYDLALFSMFTAYTHELEELLLQTYLGREIEITDWQKFHQSKLIAYSTIIINAFYICFASNPSAEIIDDHQSHEFLIKQFVDYSDSSHSFLMNIANTLLREGRKLKASL</sequence>
<dbReference type="eggNOG" id="COG0510">
    <property type="taxonomic scope" value="Bacteria"/>
</dbReference>
<dbReference type="Gene3D" id="3.30.200.20">
    <property type="entry name" value="Phosphorylase Kinase, domain 1"/>
    <property type="match status" value="1"/>
</dbReference>
<evidence type="ECO:0000313" key="4">
    <source>
        <dbReference type="Proteomes" id="UP000000495"/>
    </source>
</evidence>
<name>F8L0J4_PARAV</name>
<dbReference type="Pfam" id="PF01636">
    <property type="entry name" value="APH"/>
    <property type="match status" value="1"/>
</dbReference>
<dbReference type="Gene3D" id="3.90.1200.10">
    <property type="match status" value="1"/>
</dbReference>
<reference evidence="3 4" key="2">
    <citation type="journal article" date="2011" name="Mol. Biol. Evol.">
        <title>Unity in variety--the pan-genome of the Chlamydiae.</title>
        <authorList>
            <person name="Collingro A."/>
            <person name="Tischler P."/>
            <person name="Weinmaier T."/>
            <person name="Penz T."/>
            <person name="Heinz E."/>
            <person name="Brunham R.C."/>
            <person name="Read T.D."/>
            <person name="Bavoil P.M."/>
            <person name="Sachse K."/>
            <person name="Kahane S."/>
            <person name="Friedman M.G."/>
            <person name="Rattei T."/>
            <person name="Myers G.S."/>
            <person name="Horn M."/>
        </authorList>
    </citation>
    <scope>NUCLEOTIDE SEQUENCE [LARGE SCALE GENOMIC DNA]</scope>
    <source>
        <strain evidence="4">UV7</strain>
    </source>
</reference>
<keyword evidence="4" id="KW-1185">Reference proteome</keyword>
<dbReference type="SUPFAM" id="SSF56112">
    <property type="entry name" value="Protein kinase-like (PK-like)"/>
    <property type="match status" value="1"/>
</dbReference>
<dbReference type="InterPro" id="IPR011009">
    <property type="entry name" value="Kinase-like_dom_sf"/>
</dbReference>
<gene>
    <name evidence="3" type="ordered locus">PUV_17900</name>
</gene>
<keyword evidence="1" id="KW-0732">Signal</keyword>
<dbReference type="OrthoDB" id="179763at2"/>
<protein>
    <recommendedName>
        <fullName evidence="2">Aminoglycoside phosphotransferase domain-containing protein</fullName>
    </recommendedName>
</protein>
<dbReference type="Proteomes" id="UP000000495">
    <property type="component" value="Chromosome"/>
</dbReference>
<dbReference type="HOGENOM" id="CLU_838997_0_0_0"/>
<proteinExistence type="predicted"/>
<dbReference type="InterPro" id="IPR002575">
    <property type="entry name" value="Aminoglycoside_PTrfase"/>
</dbReference>
<evidence type="ECO:0000313" key="3">
    <source>
        <dbReference type="EMBL" id="CCB86740.1"/>
    </source>
</evidence>
<accession>F8L0J4</accession>
<feature type="domain" description="Aminoglycoside phosphotransferase" evidence="2">
    <location>
        <begin position="40"/>
        <end position="257"/>
    </location>
</feature>
<dbReference type="RefSeq" id="WP_013925177.1">
    <property type="nucleotide sequence ID" value="NC_015702.1"/>
</dbReference>
<evidence type="ECO:0000256" key="1">
    <source>
        <dbReference type="SAM" id="SignalP"/>
    </source>
</evidence>
<dbReference type="KEGG" id="puv:PUV_17900"/>
<organism evidence="3 4">
    <name type="scientific">Parachlamydia acanthamoebae (strain UV7)</name>
    <dbReference type="NCBI Taxonomy" id="765952"/>
    <lineage>
        <taxon>Bacteria</taxon>
        <taxon>Pseudomonadati</taxon>
        <taxon>Chlamydiota</taxon>
        <taxon>Chlamydiia</taxon>
        <taxon>Parachlamydiales</taxon>
        <taxon>Parachlamydiaceae</taxon>
        <taxon>Parachlamydia</taxon>
    </lineage>
</organism>
<feature type="signal peptide" evidence="1">
    <location>
        <begin position="1"/>
        <end position="19"/>
    </location>
</feature>
<dbReference type="EMBL" id="FR872580">
    <property type="protein sequence ID" value="CCB86740.1"/>
    <property type="molecule type" value="Genomic_DNA"/>
</dbReference>
<reference key="1">
    <citation type="journal article" date="2011" name="Mol. Biol. Evol.">
        <title>Unity in variety -- the pan-genome of the Chlamydiae.</title>
        <authorList>
            <person name="Collingro A."/>
            <person name="Tischler P."/>
            <person name="Weinmaier T."/>
            <person name="Penz T."/>
            <person name="Heinz E."/>
            <person name="Brunham R.C."/>
            <person name="Read T.D."/>
            <person name="Bavoil P.M."/>
            <person name="Sachse K."/>
            <person name="Kahane S."/>
            <person name="Friedman M.G."/>
            <person name="Rattei T."/>
            <person name="Myers G.S.A."/>
            <person name="Horn M."/>
        </authorList>
    </citation>
    <scope>NUCLEOTIDE SEQUENCE</scope>
    <source>
        <strain>UV7</strain>
    </source>
</reference>
<dbReference type="AlphaFoldDB" id="F8L0J4"/>
<dbReference type="STRING" id="765952.PUV_17900"/>